<evidence type="ECO:0000256" key="2">
    <source>
        <dbReference type="SAM" id="Phobius"/>
    </source>
</evidence>
<keyword evidence="2" id="KW-0472">Membrane</keyword>
<keyword evidence="2" id="KW-0812">Transmembrane</keyword>
<evidence type="ECO:0000313" key="3">
    <source>
        <dbReference type="EMBL" id="KXA94704.1"/>
    </source>
</evidence>
<evidence type="ECO:0000256" key="1">
    <source>
        <dbReference type="SAM" id="MobiDB-lite"/>
    </source>
</evidence>
<reference evidence="3 4" key="1">
    <citation type="journal article" date="2016" name="Sci. Rep.">
        <title>Metabolic traits of an uncultured archaeal lineage -MSBL1- from brine pools of the Red Sea.</title>
        <authorList>
            <person name="Mwirichia R."/>
            <person name="Alam I."/>
            <person name="Rashid M."/>
            <person name="Vinu M."/>
            <person name="Ba-Alawi W."/>
            <person name="Anthony Kamau A."/>
            <person name="Kamanda Ngugi D."/>
            <person name="Goker M."/>
            <person name="Klenk H.P."/>
            <person name="Bajic V."/>
            <person name="Stingl U."/>
        </authorList>
    </citation>
    <scope>NUCLEOTIDE SEQUENCE [LARGE SCALE GENOMIC DNA]</scope>
    <source>
        <strain evidence="3">SCGC-AAA259I07</strain>
    </source>
</reference>
<keyword evidence="2" id="KW-1133">Transmembrane helix</keyword>
<dbReference type="AlphaFoldDB" id="A0A133UKH8"/>
<dbReference type="EMBL" id="LHXQ01000033">
    <property type="protein sequence ID" value="KXA94704.1"/>
    <property type="molecule type" value="Genomic_DNA"/>
</dbReference>
<protein>
    <recommendedName>
        <fullName evidence="5">SHOCT domain-containing protein</fullName>
    </recommendedName>
</protein>
<feature type="region of interest" description="Disordered" evidence="1">
    <location>
        <begin position="170"/>
        <end position="196"/>
    </location>
</feature>
<keyword evidence="4" id="KW-1185">Reference proteome</keyword>
<accession>A0A133UKH8</accession>
<proteinExistence type="predicted"/>
<feature type="compositionally biased region" description="Basic and acidic residues" evidence="1">
    <location>
        <begin position="219"/>
        <end position="240"/>
    </location>
</feature>
<feature type="compositionally biased region" description="Acidic residues" evidence="1">
    <location>
        <begin position="241"/>
        <end position="252"/>
    </location>
</feature>
<feature type="transmembrane region" description="Helical" evidence="2">
    <location>
        <begin position="146"/>
        <end position="165"/>
    </location>
</feature>
<evidence type="ECO:0008006" key="5">
    <source>
        <dbReference type="Google" id="ProtNLM"/>
    </source>
</evidence>
<name>A0A133UKH8_9EURY</name>
<gene>
    <name evidence="3" type="ORF">AKJ36_02415</name>
</gene>
<feature type="region of interest" description="Disordered" evidence="1">
    <location>
        <begin position="219"/>
        <end position="252"/>
    </location>
</feature>
<feature type="transmembrane region" description="Helical" evidence="2">
    <location>
        <begin position="12"/>
        <end position="30"/>
    </location>
</feature>
<organism evidence="3 4">
    <name type="scientific">candidate division MSBL1 archaeon SCGC-AAA259I07</name>
    <dbReference type="NCBI Taxonomy" id="1698266"/>
    <lineage>
        <taxon>Archaea</taxon>
        <taxon>Methanobacteriati</taxon>
        <taxon>Methanobacteriota</taxon>
        <taxon>candidate division MSBL1</taxon>
    </lineage>
</organism>
<dbReference type="Proteomes" id="UP000070155">
    <property type="component" value="Unassembled WGS sequence"/>
</dbReference>
<sequence>MKRKKDVTERKVSSWIMLLLALVLVSYTVGGLTSYNQAQVSASRGGSSAKAITESVVVNGRTDASAIVKQDAQYFSRDYNWEDEYNDLQEDVRRQYEGIQREIENQYWIGFWSVFAPFLIFWIVLGFIFCAIVYKDAKKRNANAGLWAVMAFFLGLIGVILWLVARPDKPSDEKKTKRVDAVGDRRGKQEEKDAVAELDERLAEGEISEKTYQEVKERLEKRSKKREKEKPPDEREKEEASEGDDEVWSTWP</sequence>
<evidence type="ECO:0000313" key="4">
    <source>
        <dbReference type="Proteomes" id="UP000070155"/>
    </source>
</evidence>
<feature type="transmembrane region" description="Helical" evidence="2">
    <location>
        <begin position="109"/>
        <end position="134"/>
    </location>
</feature>
<comment type="caution">
    <text evidence="3">The sequence shown here is derived from an EMBL/GenBank/DDBJ whole genome shotgun (WGS) entry which is preliminary data.</text>
</comment>